<dbReference type="EMBL" id="DXBY01000075">
    <property type="protein sequence ID" value="HIZ35052.1"/>
    <property type="molecule type" value="Genomic_DNA"/>
</dbReference>
<dbReference type="InterPro" id="IPR013341">
    <property type="entry name" value="Mandelate_racemase_N_dom"/>
</dbReference>
<dbReference type="GO" id="GO:0000287">
    <property type="term" value="F:magnesium ion binding"/>
    <property type="evidence" value="ECO:0007669"/>
    <property type="project" value="TreeGrafter"/>
</dbReference>
<comment type="cofactor">
    <cofactor evidence="1">
        <name>Mg(2+)</name>
        <dbReference type="ChEBI" id="CHEBI:18420"/>
    </cofactor>
</comment>
<dbReference type="GO" id="GO:0016052">
    <property type="term" value="P:carbohydrate catabolic process"/>
    <property type="evidence" value="ECO:0007669"/>
    <property type="project" value="TreeGrafter"/>
</dbReference>
<keyword evidence="3" id="KW-0460">Magnesium</keyword>
<evidence type="ECO:0000256" key="3">
    <source>
        <dbReference type="ARBA" id="ARBA00022842"/>
    </source>
</evidence>
<reference evidence="6" key="2">
    <citation type="submission" date="2021-04" db="EMBL/GenBank/DDBJ databases">
        <authorList>
            <person name="Gilroy R."/>
        </authorList>
    </citation>
    <scope>NUCLEOTIDE SEQUENCE</scope>
    <source>
        <strain evidence="6">ChiGjej4B4-7305</strain>
    </source>
</reference>
<dbReference type="AlphaFoldDB" id="A0A9D2ECU4"/>
<organism evidence="6 7">
    <name type="scientific">Candidatus Ruania gallistercoris</name>
    <dbReference type="NCBI Taxonomy" id="2838746"/>
    <lineage>
        <taxon>Bacteria</taxon>
        <taxon>Bacillati</taxon>
        <taxon>Actinomycetota</taxon>
        <taxon>Actinomycetes</taxon>
        <taxon>Micrococcales</taxon>
        <taxon>Ruaniaceae</taxon>
        <taxon>Ruania</taxon>
    </lineage>
</organism>
<sequence>MTVTKSADALVRMDVVTLPSQIAHSWLQREQLATSMSRFRRHAKSRSSWRGQHERVILRLHTRDGRVGIGATRGSAAATVLTDHLAHLLQGRSADDHETLYEELVGSQLTYGPSGIGAAAVSAIDLALWDLRAQGAECSLARLLSPETTPGTSLPCYTTIHPEGTDPVSAFGGVKLAARFGPYDGPEGLDHQVEDIRRVQARVDTGTLVMIDAACGWDLDFTLSLLDRLGDQTVDWLEDPLLPSERDSYAHLAERLDGSPTAICLGNYDFSELDGLRTITDGHVDVYQPDVTWVGGLTAARRLWERASSAGMAVAPHYGAMHPWTVHLMAAMDDTALAEYIPGALVDGDRGDFPALPLPEAGAQPVPAEQGASARVSESFLSEGVVSLAL</sequence>
<dbReference type="InterPro" id="IPR029017">
    <property type="entry name" value="Enolase-like_N"/>
</dbReference>
<dbReference type="Gene3D" id="3.30.390.10">
    <property type="entry name" value="Enolase-like, N-terminal domain"/>
    <property type="match status" value="1"/>
</dbReference>
<gene>
    <name evidence="6" type="ORF">H9815_04690</name>
</gene>
<evidence type="ECO:0008006" key="8">
    <source>
        <dbReference type="Google" id="ProtNLM"/>
    </source>
</evidence>
<dbReference type="InterPro" id="IPR029065">
    <property type="entry name" value="Enolase_C-like"/>
</dbReference>
<evidence type="ECO:0000313" key="7">
    <source>
        <dbReference type="Proteomes" id="UP000824037"/>
    </source>
</evidence>
<accession>A0A9D2ECU4</accession>
<dbReference type="SFLD" id="SFLDS00001">
    <property type="entry name" value="Enolase"/>
    <property type="match status" value="1"/>
</dbReference>
<feature type="domain" description="Enolase C-terminal" evidence="5">
    <location>
        <begin position="181"/>
        <end position="378"/>
    </location>
</feature>
<comment type="caution">
    <text evidence="6">The sequence shown here is derived from an EMBL/GenBank/DDBJ whole genome shotgun (WGS) entry which is preliminary data.</text>
</comment>
<dbReference type="SUPFAM" id="SSF54826">
    <property type="entry name" value="Enolase N-terminal domain-like"/>
    <property type="match status" value="1"/>
</dbReference>
<dbReference type="InterPro" id="IPR036849">
    <property type="entry name" value="Enolase-like_C_sf"/>
</dbReference>
<dbReference type="PANTHER" id="PTHR13794">
    <property type="entry name" value="ENOLASE SUPERFAMILY, MANDELATE RACEMASE"/>
    <property type="match status" value="1"/>
</dbReference>
<dbReference type="Proteomes" id="UP000824037">
    <property type="component" value="Unassembled WGS sequence"/>
</dbReference>
<dbReference type="Pfam" id="PF13378">
    <property type="entry name" value="MR_MLE_C"/>
    <property type="match status" value="1"/>
</dbReference>
<dbReference type="Pfam" id="PF02746">
    <property type="entry name" value="MR_MLE_N"/>
    <property type="match status" value="1"/>
</dbReference>
<dbReference type="SUPFAM" id="SSF51604">
    <property type="entry name" value="Enolase C-terminal domain-like"/>
    <property type="match status" value="1"/>
</dbReference>
<reference evidence="6" key="1">
    <citation type="journal article" date="2021" name="PeerJ">
        <title>Extensive microbial diversity within the chicken gut microbiome revealed by metagenomics and culture.</title>
        <authorList>
            <person name="Gilroy R."/>
            <person name="Ravi A."/>
            <person name="Getino M."/>
            <person name="Pursley I."/>
            <person name="Horton D.L."/>
            <person name="Alikhan N.F."/>
            <person name="Baker D."/>
            <person name="Gharbi K."/>
            <person name="Hall N."/>
            <person name="Watson M."/>
            <person name="Adriaenssens E.M."/>
            <person name="Foster-Nyarko E."/>
            <person name="Jarju S."/>
            <person name="Secka A."/>
            <person name="Antonio M."/>
            <person name="Oren A."/>
            <person name="Chaudhuri R.R."/>
            <person name="La Ragione R."/>
            <person name="Hildebrand F."/>
            <person name="Pallen M.J."/>
        </authorList>
    </citation>
    <scope>NUCLEOTIDE SEQUENCE</scope>
    <source>
        <strain evidence="6">ChiGjej4B4-7305</strain>
    </source>
</reference>
<proteinExistence type="predicted"/>
<evidence type="ECO:0000313" key="6">
    <source>
        <dbReference type="EMBL" id="HIZ35052.1"/>
    </source>
</evidence>
<evidence type="ECO:0000256" key="2">
    <source>
        <dbReference type="ARBA" id="ARBA00022723"/>
    </source>
</evidence>
<dbReference type="PANTHER" id="PTHR13794:SF58">
    <property type="entry name" value="MITOCHONDRIAL ENOLASE SUPERFAMILY MEMBER 1"/>
    <property type="match status" value="1"/>
</dbReference>
<keyword evidence="2" id="KW-0479">Metal-binding</keyword>
<evidence type="ECO:0000256" key="1">
    <source>
        <dbReference type="ARBA" id="ARBA00001946"/>
    </source>
</evidence>
<evidence type="ECO:0000259" key="4">
    <source>
        <dbReference type="Pfam" id="PF02746"/>
    </source>
</evidence>
<dbReference type="InterPro" id="IPR046945">
    <property type="entry name" value="RHMD-like"/>
</dbReference>
<evidence type="ECO:0000259" key="5">
    <source>
        <dbReference type="Pfam" id="PF13378"/>
    </source>
</evidence>
<dbReference type="GO" id="GO:0016836">
    <property type="term" value="F:hydro-lyase activity"/>
    <property type="evidence" value="ECO:0007669"/>
    <property type="project" value="TreeGrafter"/>
</dbReference>
<feature type="domain" description="Mandelate racemase/muconate lactonizing enzyme N-terminal" evidence="4">
    <location>
        <begin position="51"/>
        <end position="144"/>
    </location>
</feature>
<name>A0A9D2ECU4_9MICO</name>
<protein>
    <recommendedName>
        <fullName evidence="8">Mandelate racemase/muconate lactonizing enzyme family protein</fullName>
    </recommendedName>
</protein>
<dbReference type="Gene3D" id="3.20.20.120">
    <property type="entry name" value="Enolase-like C-terminal domain"/>
    <property type="match status" value="1"/>
</dbReference>